<proteinExistence type="predicted"/>
<evidence type="ECO:0000313" key="2">
    <source>
        <dbReference type="Proteomes" id="UP000004116"/>
    </source>
</evidence>
<dbReference type="EMBL" id="AGCA01000495">
    <property type="protein sequence ID" value="EGY27968.1"/>
    <property type="molecule type" value="Genomic_DNA"/>
</dbReference>
<name>G2H212_9ENTR</name>
<dbReference type="Proteomes" id="UP000004116">
    <property type="component" value="Unassembled WGS sequence"/>
</dbReference>
<protein>
    <submittedName>
        <fullName evidence="1">Uncharacterized protein</fullName>
    </submittedName>
</protein>
<keyword evidence="2" id="KW-1185">Reference proteome</keyword>
<sequence length="776" mass="87965">MIEQEISPVLHGLAKPRKIPTYDDGLYVNEKVDVNAYGVEVKNNNKKQQIPQQAESFDFPSFITTDTDNDKIEKLAKHMVDNIFGLPVTDARRYYRRDTPKEKHDAAINLRSDVSKRLFIPFYSTAKDYHDGQLTFLGVIFGLLELASFLLPFGLAAKTGMRAAVVANKITVTSKTLTTLKTILAAKQTSKTLFWGLLDAANPFGFLVPLYQGGKKITLGLYKGYRWMHDQLALLPCLAQLKKMQNLPRQTLNKTSSYIDYLDRLYPPATMLLKPTVINTVKKIRTVPDMTVAKAEELIEKTFRYSGDLENTSIKMEIMGYLDNAAQHSPTFRRLLQRHKFLGSAPIHVNLSSTYSQPRAYPDPKTLSRDYFNQHRTEDFTQLWNKHKTHTIEMPSAEKISQLKYFSYDGEHEFTLVQAMMHQTVRMLTGLKDIDHATAINGVSIAGRGVGPVDHLTDIILTDMGKKIPLRVVYATEEFKQAYTAGAVRTQALKTAFEQTLAERRAINKQLKEILAQSDKQTVIERTKIDKRRTVAETLFFIKDLNAIRDAIERLSAQDTANAFNGLVKWEFDAALDPALHARYQQDFQRLLTQSEGMKKDALLWWHKKGRDAQGAAWSLRVEPAVITATATPLALEVKSNEKKIIVRHSDNWVYLSDQGIKPLETIRLAALTLQKMFIQPFKNQLPTMLSSDVPPISAKDRGYEVVRAQAALVDIGYSALPTQISHLIANKDNQNEENYDEDDEGNNITIKKLLQIQHQATLAAWKEDHFLAKPS</sequence>
<gene>
    <name evidence="1" type="ORF">Rin_00021090</name>
</gene>
<reference evidence="1 2" key="1">
    <citation type="journal article" date="2012" name="Genome Res.">
        <title>Genomic basis of endosymbiont-conferred protection against an insect parasitoid.</title>
        <authorList>
            <person name="Hansen A.K."/>
            <person name="Vorburger C."/>
            <person name="Moran N.A."/>
        </authorList>
    </citation>
    <scope>NUCLEOTIDE SEQUENCE [LARGE SCALE GENOMIC DNA]</scope>
    <source>
        <strain evidence="2">R5.15</strain>
    </source>
</reference>
<accession>G2H212</accession>
<comment type="caution">
    <text evidence="1">The sequence shown here is derived from an EMBL/GenBank/DDBJ whole genome shotgun (WGS) entry which is preliminary data.</text>
</comment>
<organism evidence="1 2">
    <name type="scientific">Candidatus Regiella insecticola 5.15</name>
    <dbReference type="NCBI Taxonomy" id="1005043"/>
    <lineage>
        <taxon>Bacteria</taxon>
        <taxon>Pseudomonadati</taxon>
        <taxon>Pseudomonadota</taxon>
        <taxon>Gammaproteobacteria</taxon>
        <taxon>Enterobacterales</taxon>
        <taxon>Enterobacteriaceae</taxon>
        <taxon>aphid secondary symbionts</taxon>
        <taxon>Candidatus Regiella</taxon>
    </lineage>
</organism>
<dbReference type="AlphaFoldDB" id="G2H212"/>
<evidence type="ECO:0000313" key="1">
    <source>
        <dbReference type="EMBL" id="EGY27968.1"/>
    </source>
</evidence>